<accession>A0A9R1VZ87</accession>
<comment type="caution">
    <text evidence="1">The sequence shown here is derived from an EMBL/GenBank/DDBJ whole genome shotgun (WGS) entry which is preliminary data.</text>
</comment>
<organism evidence="1 2">
    <name type="scientific">Lactuca sativa</name>
    <name type="common">Garden lettuce</name>
    <dbReference type="NCBI Taxonomy" id="4236"/>
    <lineage>
        <taxon>Eukaryota</taxon>
        <taxon>Viridiplantae</taxon>
        <taxon>Streptophyta</taxon>
        <taxon>Embryophyta</taxon>
        <taxon>Tracheophyta</taxon>
        <taxon>Spermatophyta</taxon>
        <taxon>Magnoliopsida</taxon>
        <taxon>eudicotyledons</taxon>
        <taxon>Gunneridae</taxon>
        <taxon>Pentapetalae</taxon>
        <taxon>asterids</taxon>
        <taxon>campanulids</taxon>
        <taxon>Asterales</taxon>
        <taxon>Asteraceae</taxon>
        <taxon>Cichorioideae</taxon>
        <taxon>Cichorieae</taxon>
        <taxon>Lactucinae</taxon>
        <taxon>Lactuca</taxon>
    </lineage>
</organism>
<keyword evidence="2" id="KW-1185">Reference proteome</keyword>
<evidence type="ECO:0000313" key="2">
    <source>
        <dbReference type="Proteomes" id="UP000235145"/>
    </source>
</evidence>
<gene>
    <name evidence="1" type="ORF">LSAT_V11C300147180</name>
</gene>
<name>A0A9R1VZ87_LACSA</name>
<reference evidence="1 2" key="1">
    <citation type="journal article" date="2017" name="Nat. Commun.">
        <title>Genome assembly with in vitro proximity ligation data and whole-genome triplication in lettuce.</title>
        <authorList>
            <person name="Reyes-Chin-Wo S."/>
            <person name="Wang Z."/>
            <person name="Yang X."/>
            <person name="Kozik A."/>
            <person name="Arikit S."/>
            <person name="Song C."/>
            <person name="Xia L."/>
            <person name="Froenicke L."/>
            <person name="Lavelle D.O."/>
            <person name="Truco M.J."/>
            <person name="Xia R."/>
            <person name="Zhu S."/>
            <person name="Xu C."/>
            <person name="Xu H."/>
            <person name="Xu X."/>
            <person name="Cox K."/>
            <person name="Korf I."/>
            <person name="Meyers B.C."/>
            <person name="Michelmore R.W."/>
        </authorList>
    </citation>
    <scope>NUCLEOTIDE SEQUENCE [LARGE SCALE GENOMIC DNA]</scope>
    <source>
        <strain evidence="2">cv. Salinas</strain>
        <tissue evidence="1">Seedlings</tissue>
    </source>
</reference>
<dbReference type="EMBL" id="NBSK02000003">
    <property type="protein sequence ID" value="KAJ0215360.1"/>
    <property type="molecule type" value="Genomic_DNA"/>
</dbReference>
<dbReference type="Proteomes" id="UP000235145">
    <property type="component" value="Unassembled WGS sequence"/>
</dbReference>
<sequence>MDLKQWSREQGQHPPYGMARSFYNLRIRGLADKALPVMVRRIANQGEQAKANASQLLDIVATVAVTAVRLRRLDEEHNRTIEHTFSL</sequence>
<dbReference type="AlphaFoldDB" id="A0A9R1VZ87"/>
<protein>
    <submittedName>
        <fullName evidence="1">Uncharacterized protein</fullName>
    </submittedName>
</protein>
<proteinExistence type="predicted"/>
<evidence type="ECO:0000313" key="1">
    <source>
        <dbReference type="EMBL" id="KAJ0215360.1"/>
    </source>
</evidence>